<keyword evidence="6" id="KW-0560">Oxidoreductase</keyword>
<protein>
    <submittedName>
        <fullName evidence="6">3-phenylpropionate/trans-cinnamate dioxygenase ferredoxin subunit</fullName>
    </submittedName>
</protein>
<proteinExistence type="predicted"/>
<keyword evidence="3" id="KW-0408">Iron</keyword>
<dbReference type="EMBL" id="JAGGKT010000010">
    <property type="protein sequence ID" value="MBP1933338.1"/>
    <property type="molecule type" value="Genomic_DNA"/>
</dbReference>
<dbReference type="PROSITE" id="PS51296">
    <property type="entry name" value="RIESKE"/>
    <property type="match status" value="1"/>
</dbReference>
<keyword evidence="1" id="KW-0001">2Fe-2S</keyword>
<dbReference type="Proteomes" id="UP001519343">
    <property type="component" value="Unassembled WGS sequence"/>
</dbReference>
<dbReference type="Pfam" id="PF00355">
    <property type="entry name" value="Rieske"/>
    <property type="match status" value="1"/>
</dbReference>
<evidence type="ECO:0000256" key="3">
    <source>
        <dbReference type="ARBA" id="ARBA00023004"/>
    </source>
</evidence>
<dbReference type="PANTHER" id="PTHR21496">
    <property type="entry name" value="FERREDOXIN-RELATED"/>
    <property type="match status" value="1"/>
</dbReference>
<reference evidence="6 7" key="1">
    <citation type="submission" date="2021-03" db="EMBL/GenBank/DDBJ databases">
        <title>Genomic Encyclopedia of Type Strains, Phase IV (KMG-IV): sequencing the most valuable type-strain genomes for metagenomic binning, comparative biology and taxonomic classification.</title>
        <authorList>
            <person name="Goeker M."/>
        </authorList>
    </citation>
    <scope>NUCLEOTIDE SEQUENCE [LARGE SCALE GENOMIC DNA]</scope>
    <source>
        <strain evidence="6 7">DSM 24738</strain>
    </source>
</reference>
<comment type="caution">
    <text evidence="6">The sequence shown here is derived from an EMBL/GenBank/DDBJ whole genome shotgun (WGS) entry which is preliminary data.</text>
</comment>
<dbReference type="InterPro" id="IPR036922">
    <property type="entry name" value="Rieske_2Fe-2S_sf"/>
</dbReference>
<keyword evidence="6" id="KW-0223">Dioxygenase</keyword>
<dbReference type="GO" id="GO:0051213">
    <property type="term" value="F:dioxygenase activity"/>
    <property type="evidence" value="ECO:0007669"/>
    <property type="project" value="UniProtKB-KW"/>
</dbReference>
<keyword evidence="7" id="KW-1185">Reference proteome</keyword>
<evidence type="ECO:0000259" key="5">
    <source>
        <dbReference type="PROSITE" id="PS51296"/>
    </source>
</evidence>
<dbReference type="RefSeq" id="WP_245203863.1">
    <property type="nucleotide sequence ID" value="NZ_JAGGKT010000010.1"/>
</dbReference>
<evidence type="ECO:0000256" key="2">
    <source>
        <dbReference type="ARBA" id="ARBA00022723"/>
    </source>
</evidence>
<dbReference type="Gene3D" id="2.102.10.10">
    <property type="entry name" value="Rieske [2Fe-2S] iron-sulphur domain"/>
    <property type="match status" value="1"/>
</dbReference>
<sequence length="136" mass="15395">MASHIVCKVSELPPGERKIVELEGRSIGVFNIKDSYYAIKNVCPHYKVALCEGTVTGMPLPSKVGEYVWGREGEIIRCPWHGWEFDILNGKSIFNPHKCRVATYDVTVEPIQENLEDERVETFHVTVEDGVVVLHI</sequence>
<evidence type="ECO:0000313" key="6">
    <source>
        <dbReference type="EMBL" id="MBP1933338.1"/>
    </source>
</evidence>
<feature type="domain" description="Rieske" evidence="5">
    <location>
        <begin position="4"/>
        <end position="109"/>
    </location>
</feature>
<name>A0ABS4GSV0_9BACL</name>
<dbReference type="SUPFAM" id="SSF50022">
    <property type="entry name" value="ISP domain"/>
    <property type="match status" value="1"/>
</dbReference>
<evidence type="ECO:0000313" key="7">
    <source>
        <dbReference type="Proteomes" id="UP001519343"/>
    </source>
</evidence>
<organism evidence="6 7">
    <name type="scientific">Ammoniphilus resinae</name>
    <dbReference type="NCBI Taxonomy" id="861532"/>
    <lineage>
        <taxon>Bacteria</taxon>
        <taxon>Bacillati</taxon>
        <taxon>Bacillota</taxon>
        <taxon>Bacilli</taxon>
        <taxon>Bacillales</taxon>
        <taxon>Paenibacillaceae</taxon>
        <taxon>Aneurinibacillus group</taxon>
        <taxon>Ammoniphilus</taxon>
    </lineage>
</organism>
<evidence type="ECO:0000256" key="1">
    <source>
        <dbReference type="ARBA" id="ARBA00022714"/>
    </source>
</evidence>
<dbReference type="CDD" id="cd03467">
    <property type="entry name" value="Rieske"/>
    <property type="match status" value="1"/>
</dbReference>
<gene>
    <name evidence="6" type="ORF">J2Z37_003351</name>
</gene>
<keyword evidence="4" id="KW-0411">Iron-sulfur</keyword>
<dbReference type="InterPro" id="IPR017941">
    <property type="entry name" value="Rieske_2Fe-2S"/>
</dbReference>
<accession>A0ABS4GSV0</accession>
<keyword evidence="2" id="KW-0479">Metal-binding</keyword>
<dbReference type="PANTHER" id="PTHR21496:SF23">
    <property type="entry name" value="3-PHENYLPROPIONATE_CINNAMIC ACID DIOXYGENASE FERREDOXIN SUBUNIT"/>
    <property type="match status" value="1"/>
</dbReference>
<evidence type="ECO:0000256" key="4">
    <source>
        <dbReference type="ARBA" id="ARBA00023014"/>
    </source>
</evidence>